<dbReference type="Gene3D" id="2.60.40.3960">
    <property type="entry name" value="Velvet domain"/>
    <property type="match status" value="1"/>
</dbReference>
<feature type="compositionally biased region" description="Low complexity" evidence="6">
    <location>
        <begin position="551"/>
        <end position="560"/>
    </location>
</feature>
<feature type="region of interest" description="Disordered" evidence="6">
    <location>
        <begin position="429"/>
        <end position="489"/>
    </location>
</feature>
<keyword evidence="9" id="KW-1185">Reference proteome</keyword>
<dbReference type="Proteomes" id="UP001233271">
    <property type="component" value="Chromosome 2"/>
</dbReference>
<evidence type="ECO:0000256" key="6">
    <source>
        <dbReference type="SAM" id="MobiDB-lite"/>
    </source>
</evidence>
<feature type="region of interest" description="Disordered" evidence="6">
    <location>
        <begin position="499"/>
        <end position="518"/>
    </location>
</feature>
<evidence type="ECO:0000256" key="2">
    <source>
        <dbReference type="ARBA" id="ARBA00022969"/>
    </source>
</evidence>
<proteinExistence type="predicted"/>
<feature type="compositionally biased region" description="Low complexity" evidence="6">
    <location>
        <begin position="305"/>
        <end position="317"/>
    </location>
</feature>
<evidence type="ECO:0000256" key="4">
    <source>
        <dbReference type="ARBA" id="ARBA00023163"/>
    </source>
</evidence>
<dbReference type="GO" id="GO:0030435">
    <property type="term" value="P:sporulation resulting in formation of a cellular spore"/>
    <property type="evidence" value="ECO:0007669"/>
    <property type="project" value="UniProtKB-KW"/>
</dbReference>
<dbReference type="PROSITE" id="PS51821">
    <property type="entry name" value="VELVET"/>
    <property type="match status" value="1"/>
</dbReference>
<evidence type="ECO:0000256" key="3">
    <source>
        <dbReference type="ARBA" id="ARBA00023015"/>
    </source>
</evidence>
<keyword evidence="4" id="KW-0804">Transcription</keyword>
<dbReference type="Pfam" id="PF11754">
    <property type="entry name" value="Velvet"/>
    <property type="match status" value="2"/>
</dbReference>
<dbReference type="KEGG" id="ccac:CcaHIS019_0208910"/>
<keyword evidence="3" id="KW-0805">Transcription regulation</keyword>
<evidence type="ECO:0000256" key="5">
    <source>
        <dbReference type="ARBA" id="ARBA00023242"/>
    </source>
</evidence>
<gene>
    <name evidence="8" type="primary">vosA</name>
    <name evidence="8" type="ORF">CcaverHIS019_0208910</name>
</gene>
<dbReference type="GeneID" id="85493400"/>
<dbReference type="InterPro" id="IPR038491">
    <property type="entry name" value="Velvet_dom_sf"/>
</dbReference>
<evidence type="ECO:0000256" key="1">
    <source>
        <dbReference type="ARBA" id="ARBA00004123"/>
    </source>
</evidence>
<accession>A0AA48I1L1</accession>
<feature type="compositionally biased region" description="Basic and acidic residues" evidence="6">
    <location>
        <begin position="85"/>
        <end position="100"/>
    </location>
</feature>
<dbReference type="InterPro" id="IPR037525">
    <property type="entry name" value="Velvet_dom"/>
</dbReference>
<feature type="region of interest" description="Disordered" evidence="6">
    <location>
        <begin position="1"/>
        <end position="100"/>
    </location>
</feature>
<evidence type="ECO:0000313" key="8">
    <source>
        <dbReference type="EMBL" id="BEI89529.1"/>
    </source>
</evidence>
<feature type="region of interest" description="Disordered" evidence="6">
    <location>
        <begin position="524"/>
        <end position="617"/>
    </location>
</feature>
<reference evidence="8" key="1">
    <citation type="journal article" date="2023" name="BMC Genomics">
        <title>Chromosome-level genome assemblies of Cutaneotrichosporon spp. (Trichosporonales, Basidiomycota) reveal imbalanced evolution between nucleotide sequences and chromosome synteny.</title>
        <authorList>
            <person name="Kobayashi Y."/>
            <person name="Kayamori A."/>
            <person name="Aoki K."/>
            <person name="Shiwa Y."/>
            <person name="Matsutani M."/>
            <person name="Fujita N."/>
            <person name="Sugita T."/>
            <person name="Iwasaki W."/>
            <person name="Tanaka N."/>
            <person name="Takashima M."/>
        </authorList>
    </citation>
    <scope>NUCLEOTIDE SEQUENCE</scope>
    <source>
        <strain evidence="8">HIS019</strain>
    </source>
</reference>
<evidence type="ECO:0000313" key="9">
    <source>
        <dbReference type="Proteomes" id="UP001233271"/>
    </source>
</evidence>
<organism evidence="8 9">
    <name type="scientific">Cutaneotrichosporon cavernicola</name>
    <dbReference type="NCBI Taxonomy" id="279322"/>
    <lineage>
        <taxon>Eukaryota</taxon>
        <taxon>Fungi</taxon>
        <taxon>Dikarya</taxon>
        <taxon>Basidiomycota</taxon>
        <taxon>Agaricomycotina</taxon>
        <taxon>Tremellomycetes</taxon>
        <taxon>Trichosporonales</taxon>
        <taxon>Trichosporonaceae</taxon>
        <taxon>Cutaneotrichosporon</taxon>
    </lineage>
</organism>
<name>A0AA48I1L1_9TREE</name>
<dbReference type="AlphaFoldDB" id="A0AA48I1L1"/>
<feature type="compositionally biased region" description="Basic and acidic residues" evidence="6">
    <location>
        <begin position="445"/>
        <end position="455"/>
    </location>
</feature>
<sequence>MPSGSLSAPTATTPSKRGRTASSSSVASSQHDARAPSTPATPRLPSAAASQSGRESRESWGNPPRVASGSRSTSAGASVAVTSDRASERARSTENDEDARKRWEARRQAYSHLALMICQQPQRARLCSFKEENETIDRRPVDPPPVLEVISDDGQYPDLLDSTQFFIRASLVSKDPVSFEDGKPFYQPQVTQSGAEATAGDVIQTPERLRHMDGTPGALCIFAKLSVRLPGPFRLKFTLYETSPDGLSEICDTVSEGFEVYSPKQFKGMHESTPLTRHLATQGLKVKIRQGNDSQGKGGNKRRASSNSQFSRQQQRSPGSDVLSPAPPSAVIQTPHVRYSQGAARPRGGPGSAPPYPSQRGLVWHGQFPSYPGYHDYEMGAPRRSPMDDDRPRKVRRSMGHEDVYAAHDISSRLDMTLLSPSSDLSAFSLGSRRPASASSAPPSSRHDWVRREYPPGDDGLPHLVLSPPLAQYSSSSRATPPPHPHATREFAYPRLPRLDSASSHPQYPPAHHRHHDIAPPHEMQHHVTSHYSHPQSHPHSHRHPNHYQHRASSSPSSYSRHPRALAYRPGYHTGPPAPASLSQYPPGSPPPVLPPIRHSRSRSPSLQRHYDREPRA</sequence>
<evidence type="ECO:0000259" key="7">
    <source>
        <dbReference type="PROSITE" id="PS51821"/>
    </source>
</evidence>
<dbReference type="GO" id="GO:0005634">
    <property type="term" value="C:nucleus"/>
    <property type="evidence" value="ECO:0007669"/>
    <property type="project" value="UniProtKB-SubCell"/>
</dbReference>
<feature type="compositionally biased region" description="Low complexity" evidence="6">
    <location>
        <begin position="432"/>
        <end position="444"/>
    </location>
</feature>
<dbReference type="EMBL" id="AP028213">
    <property type="protein sequence ID" value="BEI89529.1"/>
    <property type="molecule type" value="Genomic_DNA"/>
</dbReference>
<keyword evidence="2" id="KW-0749">Sporulation</keyword>
<dbReference type="InterPro" id="IPR021740">
    <property type="entry name" value="Velvet"/>
</dbReference>
<comment type="subcellular location">
    <subcellularLocation>
        <location evidence="1">Nucleus</location>
    </subcellularLocation>
</comment>
<dbReference type="PANTHER" id="PTHR33572:SF18">
    <property type="entry name" value="SPORE DEVELOPMENT REGULATOR VOSA"/>
    <property type="match status" value="1"/>
</dbReference>
<feature type="compositionally biased region" description="Low complexity" evidence="6">
    <location>
        <begin position="65"/>
        <end position="83"/>
    </location>
</feature>
<feature type="compositionally biased region" description="Polar residues" evidence="6">
    <location>
        <begin position="1"/>
        <end position="15"/>
    </location>
</feature>
<protein>
    <recommendedName>
        <fullName evidence="7">Velvet domain-containing protein</fullName>
    </recommendedName>
</protein>
<feature type="compositionally biased region" description="Basic residues" evidence="6">
    <location>
        <begin position="537"/>
        <end position="550"/>
    </location>
</feature>
<keyword evidence="5" id="KW-0539">Nucleus</keyword>
<feature type="domain" description="Velvet" evidence="7">
    <location>
        <begin position="107"/>
        <end position="289"/>
    </location>
</feature>
<dbReference type="RefSeq" id="XP_060454795.1">
    <property type="nucleotide sequence ID" value="XM_060597953.1"/>
</dbReference>
<feature type="region of interest" description="Disordered" evidence="6">
    <location>
        <begin position="283"/>
        <end position="400"/>
    </location>
</feature>
<dbReference type="PANTHER" id="PTHR33572">
    <property type="entry name" value="SPORE DEVELOPMENT REGULATOR VOSA"/>
    <property type="match status" value="1"/>
</dbReference>